<gene>
    <name evidence="2" type="ORF">H8730_00090</name>
</gene>
<dbReference type="Pfam" id="PF13472">
    <property type="entry name" value="Lipase_GDSL_2"/>
    <property type="match status" value="1"/>
</dbReference>
<evidence type="ECO:0000313" key="3">
    <source>
        <dbReference type="Proteomes" id="UP000657006"/>
    </source>
</evidence>
<keyword evidence="3" id="KW-1185">Reference proteome</keyword>
<dbReference type="EMBL" id="JACRSQ010000001">
    <property type="protein sequence ID" value="MBC8541948.1"/>
    <property type="molecule type" value="Genomic_DNA"/>
</dbReference>
<name>A0A926DQ00_9FIRM</name>
<evidence type="ECO:0000313" key="2">
    <source>
        <dbReference type="EMBL" id="MBC8541948.1"/>
    </source>
</evidence>
<dbReference type="Proteomes" id="UP000657006">
    <property type="component" value="Unassembled WGS sequence"/>
</dbReference>
<sequence>MEQKKEYRVGYLGGSITEGAGASCDAATYRSRVTAWLQDTNPQLKVKEINAGIGGTGSSLGVCRMDHDLLWANPDLVFVEFAVNDDSMEETLCLRSVEGIVRKLLAHNPEVHIVFLYTITKSYMDRFYHKGVLPDAVKLHQRVAEYYGIPSINVGLALYEYLQRTGAAVTEYLPDTVHPNDRGYELYAKTIQQIFPSIQFSIQKPIAPLTPGVYEQACLLPAEALAQGAWKVGDRDMMGRFESFIACDTAGAELTVPFTGTLIGIYWTIEQDSGVIEYSIDGGPVRRQSAWDHYALSFSRACSIILDTHLEEGTHQLVIRIAGEKDAQSNGRWIRIGAFLVCP</sequence>
<dbReference type="RefSeq" id="WP_249289084.1">
    <property type="nucleotide sequence ID" value="NZ_JACRSQ010000001.1"/>
</dbReference>
<dbReference type="InterPro" id="IPR013830">
    <property type="entry name" value="SGNH_hydro"/>
</dbReference>
<proteinExistence type="predicted"/>
<reference evidence="2" key="1">
    <citation type="submission" date="2020-08" db="EMBL/GenBank/DDBJ databases">
        <title>Genome public.</title>
        <authorList>
            <person name="Liu C."/>
            <person name="Sun Q."/>
        </authorList>
    </citation>
    <scope>NUCLEOTIDE SEQUENCE</scope>
    <source>
        <strain evidence="2">NSJ-32</strain>
    </source>
</reference>
<dbReference type="AlphaFoldDB" id="A0A926DQ00"/>
<dbReference type="Gene3D" id="3.40.50.1110">
    <property type="entry name" value="SGNH hydrolase"/>
    <property type="match status" value="1"/>
</dbReference>
<dbReference type="PANTHER" id="PTHR34407:SF1">
    <property type="entry name" value="SGNH HYDROLASE-TYPE ESTERASE DOMAIN-CONTAINING PROTEIN"/>
    <property type="match status" value="1"/>
</dbReference>
<dbReference type="Gene3D" id="2.60.120.260">
    <property type="entry name" value="Galactose-binding domain-like"/>
    <property type="match status" value="1"/>
</dbReference>
<dbReference type="SUPFAM" id="SSF52266">
    <property type="entry name" value="SGNH hydrolase"/>
    <property type="match status" value="1"/>
</dbReference>
<keyword evidence="2" id="KW-0378">Hydrolase</keyword>
<dbReference type="PANTHER" id="PTHR34407">
    <property type="entry name" value="EXPRESSED PROTEIN"/>
    <property type="match status" value="1"/>
</dbReference>
<organism evidence="2 3">
    <name type="scientific">Bianquea renquensis</name>
    <dbReference type="NCBI Taxonomy" id="2763661"/>
    <lineage>
        <taxon>Bacteria</taxon>
        <taxon>Bacillati</taxon>
        <taxon>Bacillota</taxon>
        <taxon>Clostridia</taxon>
        <taxon>Eubacteriales</taxon>
        <taxon>Bianqueaceae</taxon>
        <taxon>Bianquea</taxon>
    </lineage>
</organism>
<dbReference type="CDD" id="cd00229">
    <property type="entry name" value="SGNH_hydrolase"/>
    <property type="match status" value="1"/>
</dbReference>
<feature type="domain" description="SGNH hydrolase-type esterase" evidence="1">
    <location>
        <begin position="12"/>
        <end position="186"/>
    </location>
</feature>
<protein>
    <submittedName>
        <fullName evidence="2">SGNH/GDSL hydrolase family protein</fullName>
    </submittedName>
</protein>
<evidence type="ECO:0000259" key="1">
    <source>
        <dbReference type="Pfam" id="PF13472"/>
    </source>
</evidence>
<dbReference type="InterPro" id="IPR036514">
    <property type="entry name" value="SGNH_hydro_sf"/>
</dbReference>
<dbReference type="GO" id="GO:0016787">
    <property type="term" value="F:hydrolase activity"/>
    <property type="evidence" value="ECO:0007669"/>
    <property type="project" value="UniProtKB-KW"/>
</dbReference>
<accession>A0A926DQ00</accession>
<comment type="caution">
    <text evidence="2">The sequence shown here is derived from an EMBL/GenBank/DDBJ whole genome shotgun (WGS) entry which is preliminary data.</text>
</comment>